<protein>
    <recommendedName>
        <fullName evidence="4">Nuclear movement protein nudC</fullName>
    </recommendedName>
</protein>
<keyword evidence="7" id="KW-1185">Reference proteome</keyword>
<dbReference type="PANTHER" id="PTHR12356:SF3">
    <property type="entry name" value="NUCLEAR MIGRATION PROTEIN NUDC"/>
    <property type="match status" value="1"/>
</dbReference>
<dbReference type="InterPro" id="IPR008978">
    <property type="entry name" value="HSP20-like_chaperone"/>
</dbReference>
<dbReference type="OrthoDB" id="416217at2759"/>
<reference evidence="6 7" key="1">
    <citation type="submission" date="2014-04" db="EMBL/GenBank/DDBJ databases">
        <title>A new species of microsporidia sheds light on the evolution of extreme parasitism.</title>
        <authorList>
            <person name="Haag K.L."/>
            <person name="James T.Y."/>
            <person name="Larsson R."/>
            <person name="Schaer T.M."/>
            <person name="Refardt D."/>
            <person name="Pombert J.-F."/>
            <person name="Ebert D."/>
        </authorList>
    </citation>
    <scope>NUCLEOTIDE SEQUENCE [LARGE SCALE GENOMIC DNA]</scope>
    <source>
        <strain evidence="6 7">UGP3</strain>
        <tissue evidence="6">Spores</tissue>
    </source>
</reference>
<comment type="subcellular location">
    <subcellularLocation>
        <location evidence="1">Cytoplasm</location>
    </subcellularLocation>
</comment>
<dbReference type="Proteomes" id="UP000029725">
    <property type="component" value="Unassembled WGS sequence"/>
</dbReference>
<feature type="domain" description="CS" evidence="5">
    <location>
        <begin position="4"/>
        <end position="88"/>
    </location>
</feature>
<evidence type="ECO:0000256" key="4">
    <source>
        <dbReference type="ARBA" id="ARBA00068398"/>
    </source>
</evidence>
<proteinExistence type="predicted"/>
<dbReference type="InterPro" id="IPR037898">
    <property type="entry name" value="NudC_fam"/>
</dbReference>
<evidence type="ECO:0000313" key="7">
    <source>
        <dbReference type="Proteomes" id="UP000029725"/>
    </source>
</evidence>
<dbReference type="GO" id="GO:0051082">
    <property type="term" value="F:unfolded protein binding"/>
    <property type="evidence" value="ECO:0007669"/>
    <property type="project" value="TreeGrafter"/>
</dbReference>
<evidence type="ECO:0000256" key="3">
    <source>
        <dbReference type="ARBA" id="ARBA00059400"/>
    </source>
</evidence>
<dbReference type="InterPro" id="IPR007052">
    <property type="entry name" value="CS_dom"/>
</dbReference>
<dbReference type="PANTHER" id="PTHR12356">
    <property type="entry name" value="NUCLEAR MOVEMENT PROTEIN NUDC"/>
    <property type="match status" value="1"/>
</dbReference>
<comment type="caution">
    <text evidence="6">The sequence shown here is derived from an EMBL/GenBank/DDBJ whole genome shotgun (WGS) entry which is preliminary data.</text>
</comment>
<keyword evidence="2" id="KW-0963">Cytoplasm</keyword>
<dbReference type="Gene3D" id="2.60.40.790">
    <property type="match status" value="1"/>
</dbReference>
<evidence type="ECO:0000259" key="5">
    <source>
        <dbReference type="PROSITE" id="PS51203"/>
    </source>
</evidence>
<evidence type="ECO:0000313" key="6">
    <source>
        <dbReference type="EMBL" id="KGG52736.1"/>
    </source>
</evidence>
<comment type="function">
    <text evidence="3">Required for nuclear movement. May interact between microtubules and nuclei and/or may be involved in the generation of force used to move nuclei during interphase.</text>
</comment>
<dbReference type="AlphaFoldDB" id="A0A098VY81"/>
<dbReference type="Pfam" id="PF04969">
    <property type="entry name" value="CS"/>
    <property type="match status" value="1"/>
</dbReference>
<dbReference type="CDD" id="cd06467">
    <property type="entry name" value="p23_NUDC_like"/>
    <property type="match status" value="1"/>
</dbReference>
<sequence length="182" mass="20598">MSGEPKVPYSWKQTLSDVTILLDLPAEITKASQLNVSIQPKHLSVAFKSTCTPLISGDLHKACKVDDSTWTIGDQSLENKQEWWSCIIQGHPEIDTKAIVPENSKLSDLDLETRSLVEKMMFDQRQKAAGLPTSDQLKQQETLRRFQEQHPEMDVSVAHLIFSFLMPSFHNKTAPVWGRPLD</sequence>
<gene>
    <name evidence="6" type="ORF">DI09_13p250</name>
</gene>
<evidence type="ECO:0000256" key="1">
    <source>
        <dbReference type="ARBA" id="ARBA00004496"/>
    </source>
</evidence>
<dbReference type="GO" id="GO:0005737">
    <property type="term" value="C:cytoplasm"/>
    <property type="evidence" value="ECO:0007669"/>
    <property type="project" value="UniProtKB-SubCell"/>
</dbReference>
<dbReference type="SUPFAM" id="SSF49764">
    <property type="entry name" value="HSP20-like chaperones"/>
    <property type="match status" value="1"/>
</dbReference>
<name>A0A098VY81_9MICR</name>
<accession>A0A098VY81</accession>
<dbReference type="EMBL" id="JMKJ01000044">
    <property type="protein sequence ID" value="KGG52736.1"/>
    <property type="molecule type" value="Genomic_DNA"/>
</dbReference>
<dbReference type="GO" id="GO:0006457">
    <property type="term" value="P:protein folding"/>
    <property type="evidence" value="ECO:0007669"/>
    <property type="project" value="TreeGrafter"/>
</dbReference>
<organism evidence="6 7">
    <name type="scientific">Mitosporidium daphniae</name>
    <dbReference type="NCBI Taxonomy" id="1485682"/>
    <lineage>
        <taxon>Eukaryota</taxon>
        <taxon>Fungi</taxon>
        <taxon>Fungi incertae sedis</taxon>
        <taxon>Microsporidia</taxon>
        <taxon>Mitosporidium</taxon>
    </lineage>
</organism>
<dbReference type="PROSITE" id="PS51203">
    <property type="entry name" value="CS"/>
    <property type="match status" value="1"/>
</dbReference>
<dbReference type="VEuPathDB" id="MicrosporidiaDB:DI09_13p250"/>
<dbReference type="HOGENOM" id="CLU_047332_2_0_1"/>
<dbReference type="FunFam" id="2.60.40.790:FF:000001">
    <property type="entry name" value="Nuclear migration protein nudC"/>
    <property type="match status" value="1"/>
</dbReference>
<dbReference type="GeneID" id="25258382"/>
<evidence type="ECO:0000256" key="2">
    <source>
        <dbReference type="ARBA" id="ARBA00022490"/>
    </source>
</evidence>
<dbReference type="RefSeq" id="XP_013239163.1">
    <property type="nucleotide sequence ID" value="XM_013383709.1"/>
</dbReference>